<protein>
    <submittedName>
        <fullName evidence="9">Protein NRT1/ PTR FAMILY 1.2-like</fullName>
    </submittedName>
</protein>
<dbReference type="GO" id="GO:0016020">
    <property type="term" value="C:membrane"/>
    <property type="evidence" value="ECO:0007669"/>
    <property type="project" value="UniProtKB-SubCell"/>
</dbReference>
<dbReference type="Proteomes" id="UP000189701">
    <property type="component" value="Unplaced"/>
</dbReference>
<evidence type="ECO:0000256" key="4">
    <source>
        <dbReference type="ARBA" id="ARBA00022989"/>
    </source>
</evidence>
<keyword evidence="4 7" id="KW-1133">Transmembrane helix</keyword>
<evidence type="ECO:0000256" key="3">
    <source>
        <dbReference type="ARBA" id="ARBA00022692"/>
    </source>
</evidence>
<feature type="transmembrane region" description="Helical" evidence="7">
    <location>
        <begin position="12"/>
        <end position="31"/>
    </location>
</feature>
<reference evidence="9" key="2">
    <citation type="submission" date="2025-08" db="UniProtKB">
        <authorList>
            <consortium name="RefSeq"/>
        </authorList>
    </citation>
    <scope>IDENTIFICATION</scope>
    <source>
        <tissue evidence="9">Leaf</tissue>
    </source>
</reference>
<dbReference type="InterPro" id="IPR000109">
    <property type="entry name" value="POT_fam"/>
</dbReference>
<dbReference type="SUPFAM" id="SSF103473">
    <property type="entry name" value="MFS general substrate transporter"/>
    <property type="match status" value="1"/>
</dbReference>
<name>A0A1U7Y0L2_NICSY</name>
<comment type="similarity">
    <text evidence="6">Belongs to the major facilitator superfamily. Phosphate:H(+) symporter (TC 2.A.1.9) family.</text>
</comment>
<dbReference type="eggNOG" id="KOG1237">
    <property type="taxonomic scope" value="Eukaryota"/>
</dbReference>
<comment type="similarity">
    <text evidence="2">Belongs to the major facilitator superfamily. Proton-dependent oligopeptide transporter (POT/PTR) (TC 2.A.17) family.</text>
</comment>
<gene>
    <name evidence="9" type="primary">LOC104242148</name>
</gene>
<feature type="transmembrane region" description="Helical" evidence="7">
    <location>
        <begin position="137"/>
        <end position="160"/>
    </location>
</feature>
<accession>A0A1U7Y0L2</accession>
<evidence type="ECO:0000256" key="2">
    <source>
        <dbReference type="ARBA" id="ARBA00005982"/>
    </source>
</evidence>
<keyword evidence="8" id="KW-1185">Reference proteome</keyword>
<dbReference type="RefSeq" id="XP_009795451.1">
    <property type="nucleotide sequence ID" value="XM_009797149.1"/>
</dbReference>
<comment type="subcellular location">
    <subcellularLocation>
        <location evidence="1">Membrane</location>
        <topology evidence="1">Multi-pass membrane protein</topology>
    </subcellularLocation>
</comment>
<feature type="transmembrane region" description="Helical" evidence="7">
    <location>
        <begin position="180"/>
        <end position="203"/>
    </location>
</feature>
<evidence type="ECO:0000313" key="8">
    <source>
        <dbReference type="Proteomes" id="UP000189701"/>
    </source>
</evidence>
<feature type="transmembrane region" description="Helical" evidence="7">
    <location>
        <begin position="91"/>
        <end position="116"/>
    </location>
</feature>
<dbReference type="Pfam" id="PF00854">
    <property type="entry name" value="PTR2"/>
    <property type="match status" value="1"/>
</dbReference>
<evidence type="ECO:0000256" key="5">
    <source>
        <dbReference type="ARBA" id="ARBA00023136"/>
    </source>
</evidence>
<keyword evidence="5 7" id="KW-0472">Membrane</keyword>
<evidence type="ECO:0000256" key="7">
    <source>
        <dbReference type="SAM" id="Phobius"/>
    </source>
</evidence>
<dbReference type="InterPro" id="IPR036259">
    <property type="entry name" value="MFS_trans_sf"/>
</dbReference>
<proteinExistence type="inferred from homology"/>
<dbReference type="PANTHER" id="PTHR11654">
    <property type="entry name" value="OLIGOPEPTIDE TRANSPORTER-RELATED"/>
    <property type="match status" value="1"/>
</dbReference>
<dbReference type="AlphaFoldDB" id="A0A1U7Y0L2"/>
<evidence type="ECO:0000256" key="6">
    <source>
        <dbReference type="ARBA" id="ARBA00044504"/>
    </source>
</evidence>
<dbReference type="Gene3D" id="1.20.1250.20">
    <property type="entry name" value="MFS general substrate transporter like domains"/>
    <property type="match status" value="1"/>
</dbReference>
<evidence type="ECO:0000313" key="9">
    <source>
        <dbReference type="RefSeq" id="XP_009795451.1"/>
    </source>
</evidence>
<dbReference type="GO" id="GO:0022857">
    <property type="term" value="F:transmembrane transporter activity"/>
    <property type="evidence" value="ECO:0007669"/>
    <property type="project" value="InterPro"/>
</dbReference>
<evidence type="ECO:0000256" key="1">
    <source>
        <dbReference type="ARBA" id="ARBA00004141"/>
    </source>
</evidence>
<sequence>MDRHMFPEFEIPAGSFGVFTVLTLTIWVALYDRALVPLLSRYTGQPTGLSPVFRMGSGLIFSCVSMAISAITETIRRNKAIDEGFKDDPKAVINMSAMWFVPQFALMVVAEALNVVGQIEFIYTLFPKSMSSFSAAIYSVGLAVSSLIGSLLVSVVDGVTSAGGNTSWLSRNINRDHLDYYYWLITFLNIINFLYFLFICRFYEHHHDVKSSLLLEVEEEQSENRLLNGAS</sequence>
<feature type="transmembrane region" description="Helical" evidence="7">
    <location>
        <begin position="52"/>
        <end position="71"/>
    </location>
</feature>
<reference evidence="8" key="1">
    <citation type="journal article" date="2013" name="Genome Biol.">
        <title>Reference genomes and transcriptomes of Nicotiana sylvestris and Nicotiana tomentosiformis.</title>
        <authorList>
            <person name="Sierro N."/>
            <person name="Battey J.N."/>
            <person name="Ouadi S."/>
            <person name="Bovet L."/>
            <person name="Goepfert S."/>
            <person name="Bakaher N."/>
            <person name="Peitsch M.C."/>
            <person name="Ivanov N.V."/>
        </authorList>
    </citation>
    <scope>NUCLEOTIDE SEQUENCE [LARGE SCALE GENOMIC DNA]</scope>
</reference>
<keyword evidence="3 7" id="KW-0812">Transmembrane</keyword>
<organism evidence="8 9">
    <name type="scientific">Nicotiana sylvestris</name>
    <name type="common">Wood tobacco</name>
    <name type="synonym">South American tobacco</name>
    <dbReference type="NCBI Taxonomy" id="4096"/>
    <lineage>
        <taxon>Eukaryota</taxon>
        <taxon>Viridiplantae</taxon>
        <taxon>Streptophyta</taxon>
        <taxon>Embryophyta</taxon>
        <taxon>Tracheophyta</taxon>
        <taxon>Spermatophyta</taxon>
        <taxon>Magnoliopsida</taxon>
        <taxon>eudicotyledons</taxon>
        <taxon>Gunneridae</taxon>
        <taxon>Pentapetalae</taxon>
        <taxon>asterids</taxon>
        <taxon>lamiids</taxon>
        <taxon>Solanales</taxon>
        <taxon>Solanaceae</taxon>
        <taxon>Nicotianoideae</taxon>
        <taxon>Nicotianeae</taxon>
        <taxon>Nicotiana</taxon>
    </lineage>
</organism>